<dbReference type="AlphaFoldDB" id="A0AAQ3S1Q4"/>
<name>A0AAQ3S1Q4_VIGMU</name>
<evidence type="ECO:0000313" key="1">
    <source>
        <dbReference type="EMBL" id="WVZ13278.1"/>
    </source>
</evidence>
<keyword evidence="2" id="KW-1185">Reference proteome</keyword>
<accession>A0AAQ3S1Q4</accession>
<evidence type="ECO:0000313" key="2">
    <source>
        <dbReference type="Proteomes" id="UP001374535"/>
    </source>
</evidence>
<sequence length="125" mass="13731">MVFERPVLKLPLLAQDENSNDPIPVVGFKRRRLIPHFISGYNPIPTELLLDSDAIGPGTFHLFHLHISGYINTVLQELLHIVDSDKGLKGTGDQDNGYAFSNFGALQEHLGLWGGIVPAHVVGKP</sequence>
<gene>
    <name evidence="1" type="ORF">V8G54_017808</name>
</gene>
<protein>
    <submittedName>
        <fullName evidence="1">Uncharacterized protein</fullName>
    </submittedName>
</protein>
<proteinExistence type="predicted"/>
<reference evidence="1 2" key="1">
    <citation type="journal article" date="2023" name="Life. Sci Alliance">
        <title>Evolutionary insights into 3D genome organization and epigenetic landscape of Vigna mungo.</title>
        <authorList>
            <person name="Junaid A."/>
            <person name="Singh B."/>
            <person name="Bhatia S."/>
        </authorList>
    </citation>
    <scope>NUCLEOTIDE SEQUENCE [LARGE SCALE GENOMIC DNA]</scope>
    <source>
        <strain evidence="1">Urdbean</strain>
    </source>
</reference>
<dbReference type="Proteomes" id="UP001374535">
    <property type="component" value="Chromosome 5"/>
</dbReference>
<dbReference type="EMBL" id="CP144696">
    <property type="protein sequence ID" value="WVZ13278.1"/>
    <property type="molecule type" value="Genomic_DNA"/>
</dbReference>
<organism evidence="1 2">
    <name type="scientific">Vigna mungo</name>
    <name type="common">Black gram</name>
    <name type="synonym">Phaseolus mungo</name>
    <dbReference type="NCBI Taxonomy" id="3915"/>
    <lineage>
        <taxon>Eukaryota</taxon>
        <taxon>Viridiplantae</taxon>
        <taxon>Streptophyta</taxon>
        <taxon>Embryophyta</taxon>
        <taxon>Tracheophyta</taxon>
        <taxon>Spermatophyta</taxon>
        <taxon>Magnoliopsida</taxon>
        <taxon>eudicotyledons</taxon>
        <taxon>Gunneridae</taxon>
        <taxon>Pentapetalae</taxon>
        <taxon>rosids</taxon>
        <taxon>fabids</taxon>
        <taxon>Fabales</taxon>
        <taxon>Fabaceae</taxon>
        <taxon>Papilionoideae</taxon>
        <taxon>50 kb inversion clade</taxon>
        <taxon>NPAAA clade</taxon>
        <taxon>indigoferoid/millettioid clade</taxon>
        <taxon>Phaseoleae</taxon>
        <taxon>Vigna</taxon>
    </lineage>
</organism>